<keyword evidence="3" id="KW-0597">Phosphoprotein</keyword>
<dbReference type="PROSITE" id="PS50109">
    <property type="entry name" value="HIS_KIN"/>
    <property type="match status" value="1"/>
</dbReference>
<feature type="transmembrane region" description="Helical" evidence="7">
    <location>
        <begin position="7"/>
        <end position="29"/>
    </location>
</feature>
<keyword evidence="7" id="KW-0812">Transmembrane</keyword>
<evidence type="ECO:0000259" key="8">
    <source>
        <dbReference type="PROSITE" id="PS50109"/>
    </source>
</evidence>
<dbReference type="Gene3D" id="1.10.287.130">
    <property type="match status" value="1"/>
</dbReference>
<dbReference type="InterPro" id="IPR005467">
    <property type="entry name" value="His_kinase_dom"/>
</dbReference>
<dbReference type="EMBL" id="QQNH01000028">
    <property type="protein sequence ID" value="RDE07926.1"/>
    <property type="molecule type" value="Genomic_DNA"/>
</dbReference>
<dbReference type="SUPFAM" id="SSF47384">
    <property type="entry name" value="Homodimeric domain of signal transducing histidine kinase"/>
    <property type="match status" value="1"/>
</dbReference>
<gene>
    <name evidence="9" type="ORF">DVH29_14065</name>
</gene>
<dbReference type="SUPFAM" id="SSF55874">
    <property type="entry name" value="ATPase domain of HSP90 chaperone/DNA topoisomerase II/histidine kinase"/>
    <property type="match status" value="1"/>
</dbReference>
<evidence type="ECO:0000256" key="7">
    <source>
        <dbReference type="SAM" id="Phobius"/>
    </source>
</evidence>
<dbReference type="InterPro" id="IPR004358">
    <property type="entry name" value="Sig_transdc_His_kin-like_C"/>
</dbReference>
<dbReference type="InterPro" id="IPR003661">
    <property type="entry name" value="HisK_dim/P_dom"/>
</dbReference>
<feature type="domain" description="Histidine kinase" evidence="8">
    <location>
        <begin position="225"/>
        <end position="441"/>
    </location>
</feature>
<keyword evidence="4" id="KW-0808">Transferase</keyword>
<comment type="caution">
    <text evidence="9">The sequence shown here is derived from an EMBL/GenBank/DDBJ whole genome shotgun (WGS) entry which is preliminary data.</text>
</comment>
<dbReference type="InterPro" id="IPR036890">
    <property type="entry name" value="HATPase_C_sf"/>
</dbReference>
<dbReference type="GO" id="GO:0000155">
    <property type="term" value="F:phosphorelay sensor kinase activity"/>
    <property type="evidence" value="ECO:0007669"/>
    <property type="project" value="InterPro"/>
</dbReference>
<name>A0A369VZV3_9HYPH</name>
<keyword evidence="7" id="KW-0472">Membrane</keyword>
<dbReference type="Proteomes" id="UP000253759">
    <property type="component" value="Unassembled WGS sequence"/>
</dbReference>
<organism evidence="9 10">
    <name type="scientific">Pelagibacterium lacus</name>
    <dbReference type="NCBI Taxonomy" id="2282655"/>
    <lineage>
        <taxon>Bacteria</taxon>
        <taxon>Pseudomonadati</taxon>
        <taxon>Pseudomonadota</taxon>
        <taxon>Alphaproteobacteria</taxon>
        <taxon>Hyphomicrobiales</taxon>
        <taxon>Devosiaceae</taxon>
        <taxon>Pelagibacterium</taxon>
    </lineage>
</organism>
<reference evidence="10" key="1">
    <citation type="submission" date="2018-07" db="EMBL/GenBank/DDBJ databases">
        <authorList>
            <person name="Liu B.-T."/>
            <person name="Du Z."/>
        </authorList>
    </citation>
    <scope>NUCLEOTIDE SEQUENCE [LARGE SCALE GENOMIC DNA]</scope>
    <source>
        <strain evidence="10">XYN52</strain>
    </source>
</reference>
<evidence type="ECO:0000256" key="3">
    <source>
        <dbReference type="ARBA" id="ARBA00022553"/>
    </source>
</evidence>
<dbReference type="Gene3D" id="3.30.565.10">
    <property type="entry name" value="Histidine kinase-like ATPase, C-terminal domain"/>
    <property type="match status" value="1"/>
</dbReference>
<dbReference type="PANTHER" id="PTHR43711:SF1">
    <property type="entry name" value="HISTIDINE KINASE 1"/>
    <property type="match status" value="1"/>
</dbReference>
<dbReference type="PRINTS" id="PR00344">
    <property type="entry name" value="BCTRLSENSOR"/>
</dbReference>
<keyword evidence="10" id="KW-1185">Reference proteome</keyword>
<sequence length="455" mass="49653">MTRRNNLVAYMIAGAAIATFAILLIFALIRLAGTEAGMRENEGDNMLWAISRAHVATLLLDVEVARKASIPQSTAEIERRYNVVLSRLALLTEGPQLRYMSELGLSDSLISANMAIGEIESEILGISLGDTDKAAAIHDTLTPLIADLGRAANQSMVRRWEATGARLDRQRESIIQVIVSIVAIIALGIAVSLVMLRAMAQRQRLMRSLIREQEAAEAYRSFVALASHQFRTPLAVIDSAMQRLLRSNDTMTRAEIEERANNVRAEVRGLNDLIGATLDVVRLDAGQVSPDPAICAIATLVGRVRERQLNATPDRMITVRVGNEVPPKLETDPLLAEQILGNLVSNAIKYSPSSEPVTIHISAENRKILFAVEDRGIGIPEDEQENLFGRFFRASSARDVPGTGVGLSIAAQLARLLGGNLEFESRPGIGSVFLLKLPDEWTARRAKPVAEEVFA</sequence>
<dbReference type="RefSeq" id="WP_114646829.1">
    <property type="nucleotide sequence ID" value="NZ_QQNH01000028.1"/>
</dbReference>
<evidence type="ECO:0000256" key="1">
    <source>
        <dbReference type="ARBA" id="ARBA00000085"/>
    </source>
</evidence>
<accession>A0A369VZV3</accession>
<dbReference type="AlphaFoldDB" id="A0A369VZV3"/>
<dbReference type="Pfam" id="PF02518">
    <property type="entry name" value="HATPase_c"/>
    <property type="match status" value="1"/>
</dbReference>
<dbReference type="InterPro" id="IPR036097">
    <property type="entry name" value="HisK_dim/P_sf"/>
</dbReference>
<evidence type="ECO:0000313" key="9">
    <source>
        <dbReference type="EMBL" id="RDE07926.1"/>
    </source>
</evidence>
<keyword evidence="5 9" id="KW-0418">Kinase</keyword>
<dbReference type="InterPro" id="IPR050736">
    <property type="entry name" value="Sensor_HK_Regulatory"/>
</dbReference>
<protein>
    <recommendedName>
        <fullName evidence="2">histidine kinase</fullName>
        <ecNumber evidence="2">2.7.13.3</ecNumber>
    </recommendedName>
</protein>
<dbReference type="InterPro" id="IPR003594">
    <property type="entry name" value="HATPase_dom"/>
</dbReference>
<evidence type="ECO:0000313" key="10">
    <source>
        <dbReference type="Proteomes" id="UP000253759"/>
    </source>
</evidence>
<keyword evidence="6" id="KW-0902">Two-component regulatory system</keyword>
<evidence type="ECO:0000256" key="4">
    <source>
        <dbReference type="ARBA" id="ARBA00022679"/>
    </source>
</evidence>
<dbReference type="SMART" id="SM00388">
    <property type="entry name" value="HisKA"/>
    <property type="match status" value="1"/>
</dbReference>
<dbReference type="SMART" id="SM00387">
    <property type="entry name" value="HATPase_c"/>
    <property type="match status" value="1"/>
</dbReference>
<comment type="catalytic activity">
    <reaction evidence="1">
        <text>ATP + protein L-histidine = ADP + protein N-phospho-L-histidine.</text>
        <dbReference type="EC" id="2.7.13.3"/>
    </reaction>
</comment>
<evidence type="ECO:0000256" key="5">
    <source>
        <dbReference type="ARBA" id="ARBA00022777"/>
    </source>
</evidence>
<keyword evidence="7" id="KW-1133">Transmembrane helix</keyword>
<dbReference type="PANTHER" id="PTHR43711">
    <property type="entry name" value="TWO-COMPONENT HISTIDINE KINASE"/>
    <property type="match status" value="1"/>
</dbReference>
<evidence type="ECO:0000256" key="2">
    <source>
        <dbReference type="ARBA" id="ARBA00012438"/>
    </source>
</evidence>
<dbReference type="Pfam" id="PF00512">
    <property type="entry name" value="HisKA"/>
    <property type="match status" value="1"/>
</dbReference>
<dbReference type="CDD" id="cd00075">
    <property type="entry name" value="HATPase"/>
    <property type="match status" value="1"/>
</dbReference>
<dbReference type="OrthoDB" id="9806130at2"/>
<proteinExistence type="predicted"/>
<evidence type="ECO:0000256" key="6">
    <source>
        <dbReference type="ARBA" id="ARBA00023012"/>
    </source>
</evidence>
<feature type="transmembrane region" description="Helical" evidence="7">
    <location>
        <begin position="174"/>
        <end position="196"/>
    </location>
</feature>
<dbReference type="EC" id="2.7.13.3" evidence="2"/>
<dbReference type="CDD" id="cd00082">
    <property type="entry name" value="HisKA"/>
    <property type="match status" value="1"/>
</dbReference>